<dbReference type="Proteomes" id="UP000019132">
    <property type="component" value="Unassembled WGS sequence"/>
</dbReference>
<dbReference type="EnsemblProtists" id="PYU1_T007912">
    <property type="protein sequence ID" value="PYU1_T007912"/>
    <property type="gene ID" value="PYU1_G007896"/>
</dbReference>
<dbReference type="AlphaFoldDB" id="K3WSG8"/>
<evidence type="ECO:0000256" key="1">
    <source>
        <dbReference type="SAM" id="MobiDB-lite"/>
    </source>
</evidence>
<protein>
    <submittedName>
        <fullName evidence="2">Uncharacterized protein</fullName>
    </submittedName>
</protein>
<proteinExistence type="predicted"/>
<feature type="region of interest" description="Disordered" evidence="1">
    <location>
        <begin position="30"/>
        <end position="85"/>
    </location>
</feature>
<dbReference type="HOGENOM" id="CLU_064208_0_0_1"/>
<sequence length="348" mass="38928">MTLLVDPAPMAFAASHVEVDVAGSVKTLTASAAKSEEQHGDGSDTAPHAEASCCEKENLSSVEASNQEQAQSESPATQDTKKSKKHVRFEDAEVLEFEPSAWTATVSSDGVPIGMSGTLRRRTRRRLDSYENERCLCRVSREEYMEHGYLEPDERLDILENAGHSASIISHVEKETIRINRERWESNEYDMLYQYGLGEVAMLDMDEEDEAMFLGQQRRDNNDLADDDVMMQSDDMMDDESYYYTPRNVLVDAEVRFAMEEMDAYDTRQYEELNVDYAVDCILGDDDDDSDENNELPYAKDSFVSPCSFALSDMMSSSPTDVSSATECMIVSCSSRGKASSPTPSASY</sequence>
<dbReference type="EMBL" id="GL376617">
    <property type="status" value="NOT_ANNOTATED_CDS"/>
    <property type="molecule type" value="Genomic_DNA"/>
</dbReference>
<dbReference type="VEuPathDB" id="FungiDB:PYU1_G007896"/>
<dbReference type="InParanoid" id="K3WSG8"/>
<dbReference type="OMA" id="HETFRIN"/>
<reference evidence="2" key="3">
    <citation type="submission" date="2015-02" db="UniProtKB">
        <authorList>
            <consortium name="EnsemblProtists"/>
        </authorList>
    </citation>
    <scope>IDENTIFICATION</scope>
    <source>
        <strain evidence="2">DAOM BR144</strain>
    </source>
</reference>
<name>K3WSG8_GLOUD</name>
<feature type="compositionally biased region" description="Polar residues" evidence="1">
    <location>
        <begin position="59"/>
        <end position="78"/>
    </location>
</feature>
<reference evidence="3" key="1">
    <citation type="journal article" date="2010" name="Genome Biol.">
        <title>Genome sequence of the necrotrophic plant pathogen Pythium ultimum reveals original pathogenicity mechanisms and effector repertoire.</title>
        <authorList>
            <person name="Levesque C.A."/>
            <person name="Brouwer H."/>
            <person name="Cano L."/>
            <person name="Hamilton J.P."/>
            <person name="Holt C."/>
            <person name="Huitema E."/>
            <person name="Raffaele S."/>
            <person name="Robideau G.P."/>
            <person name="Thines M."/>
            <person name="Win J."/>
            <person name="Zerillo M.M."/>
            <person name="Beakes G.W."/>
            <person name="Boore J.L."/>
            <person name="Busam D."/>
            <person name="Dumas B."/>
            <person name="Ferriera S."/>
            <person name="Fuerstenberg S.I."/>
            <person name="Gachon C.M."/>
            <person name="Gaulin E."/>
            <person name="Govers F."/>
            <person name="Grenville-Briggs L."/>
            <person name="Horner N."/>
            <person name="Hostetler J."/>
            <person name="Jiang R.H."/>
            <person name="Johnson J."/>
            <person name="Krajaejun T."/>
            <person name="Lin H."/>
            <person name="Meijer H.J."/>
            <person name="Moore B."/>
            <person name="Morris P."/>
            <person name="Phuntmart V."/>
            <person name="Puiu D."/>
            <person name="Shetty J."/>
            <person name="Stajich J.E."/>
            <person name="Tripathy S."/>
            <person name="Wawra S."/>
            <person name="van West P."/>
            <person name="Whitty B.R."/>
            <person name="Coutinho P.M."/>
            <person name="Henrissat B."/>
            <person name="Martin F."/>
            <person name="Thomas P.D."/>
            <person name="Tyler B.M."/>
            <person name="De Vries R.P."/>
            <person name="Kamoun S."/>
            <person name="Yandell M."/>
            <person name="Tisserat N."/>
            <person name="Buell C.R."/>
        </authorList>
    </citation>
    <scope>NUCLEOTIDE SEQUENCE</scope>
    <source>
        <strain evidence="3">DAOM:BR144</strain>
    </source>
</reference>
<accession>K3WSG8</accession>
<reference evidence="3" key="2">
    <citation type="submission" date="2010-04" db="EMBL/GenBank/DDBJ databases">
        <authorList>
            <person name="Buell R."/>
            <person name="Hamilton J."/>
            <person name="Hostetler J."/>
        </authorList>
    </citation>
    <scope>NUCLEOTIDE SEQUENCE [LARGE SCALE GENOMIC DNA]</scope>
    <source>
        <strain evidence="3">DAOM:BR144</strain>
    </source>
</reference>
<evidence type="ECO:0000313" key="2">
    <source>
        <dbReference type="EnsemblProtists" id="PYU1_T007912"/>
    </source>
</evidence>
<evidence type="ECO:0000313" key="3">
    <source>
        <dbReference type="Proteomes" id="UP000019132"/>
    </source>
</evidence>
<dbReference type="eggNOG" id="ENOG502RXAB">
    <property type="taxonomic scope" value="Eukaryota"/>
</dbReference>
<organism evidence="2 3">
    <name type="scientific">Globisporangium ultimum (strain ATCC 200006 / CBS 805.95 / DAOM BR144)</name>
    <name type="common">Pythium ultimum</name>
    <dbReference type="NCBI Taxonomy" id="431595"/>
    <lineage>
        <taxon>Eukaryota</taxon>
        <taxon>Sar</taxon>
        <taxon>Stramenopiles</taxon>
        <taxon>Oomycota</taxon>
        <taxon>Peronosporomycetes</taxon>
        <taxon>Pythiales</taxon>
        <taxon>Pythiaceae</taxon>
        <taxon>Globisporangium</taxon>
    </lineage>
</organism>
<keyword evidence="3" id="KW-1185">Reference proteome</keyword>